<dbReference type="EMBL" id="FNRY01000001">
    <property type="protein sequence ID" value="SEB74605.1"/>
    <property type="molecule type" value="Genomic_DNA"/>
</dbReference>
<dbReference type="AlphaFoldDB" id="A0A1H4LWF6"/>
<evidence type="ECO:0000313" key="3">
    <source>
        <dbReference type="EMBL" id="SEB74605.1"/>
    </source>
</evidence>
<evidence type="ECO:0000256" key="2">
    <source>
        <dbReference type="SAM" id="SignalP"/>
    </source>
</evidence>
<dbReference type="Pfam" id="PF03480">
    <property type="entry name" value="DctP"/>
    <property type="match status" value="1"/>
</dbReference>
<gene>
    <name evidence="3" type="ORF">SAMN04489806_1668</name>
</gene>
<dbReference type="GO" id="GO:0055085">
    <property type="term" value="P:transmembrane transport"/>
    <property type="evidence" value="ECO:0007669"/>
    <property type="project" value="InterPro"/>
</dbReference>
<feature type="chain" id="PRO_5038904752" evidence="2">
    <location>
        <begin position="20"/>
        <end position="404"/>
    </location>
</feature>
<dbReference type="Proteomes" id="UP000199183">
    <property type="component" value="Unassembled WGS sequence"/>
</dbReference>
<proteinExistence type="predicted"/>
<dbReference type="NCBIfam" id="NF037995">
    <property type="entry name" value="TRAP_S1"/>
    <property type="match status" value="1"/>
</dbReference>
<keyword evidence="4" id="KW-1185">Reference proteome</keyword>
<dbReference type="InterPro" id="IPR038404">
    <property type="entry name" value="TRAP_DctP_sf"/>
</dbReference>
<dbReference type="PROSITE" id="PS51257">
    <property type="entry name" value="PROKAR_LIPOPROTEIN"/>
    <property type="match status" value="1"/>
</dbReference>
<dbReference type="STRING" id="640635.SAMN04489806_1668"/>
<name>A0A1H4LWF6_9MICO</name>
<evidence type="ECO:0000256" key="1">
    <source>
        <dbReference type="ARBA" id="ARBA00022729"/>
    </source>
</evidence>
<dbReference type="PANTHER" id="PTHR33376">
    <property type="match status" value="1"/>
</dbReference>
<dbReference type="OrthoDB" id="9815946at2"/>
<dbReference type="PANTHER" id="PTHR33376:SF15">
    <property type="entry name" value="BLL6794 PROTEIN"/>
    <property type="match status" value="1"/>
</dbReference>
<accession>A0A1H4LWF6</accession>
<feature type="signal peptide" evidence="2">
    <location>
        <begin position="1"/>
        <end position="19"/>
    </location>
</feature>
<dbReference type="InterPro" id="IPR018389">
    <property type="entry name" value="DctP_fam"/>
</dbReference>
<organism evidence="3 4">
    <name type="scientific">Paramicrobacterium humi</name>
    <dbReference type="NCBI Taxonomy" id="640635"/>
    <lineage>
        <taxon>Bacteria</taxon>
        <taxon>Bacillati</taxon>
        <taxon>Actinomycetota</taxon>
        <taxon>Actinomycetes</taxon>
        <taxon>Micrococcales</taxon>
        <taxon>Microbacteriaceae</taxon>
        <taxon>Paramicrobacterium</taxon>
    </lineage>
</organism>
<keyword evidence="1 2" id="KW-0732">Signal</keyword>
<reference evidence="3 4" key="1">
    <citation type="submission" date="2016-10" db="EMBL/GenBank/DDBJ databases">
        <authorList>
            <person name="de Groot N.N."/>
        </authorList>
    </citation>
    <scope>NUCLEOTIDE SEQUENCE [LARGE SCALE GENOMIC DNA]</scope>
    <source>
        <strain evidence="3 4">DSM 21799</strain>
    </source>
</reference>
<evidence type="ECO:0000313" key="4">
    <source>
        <dbReference type="Proteomes" id="UP000199183"/>
    </source>
</evidence>
<dbReference type="Gene3D" id="3.40.190.170">
    <property type="entry name" value="Bacterial extracellular solute-binding protein, family 7"/>
    <property type="match status" value="1"/>
</dbReference>
<sequence>MKRRILAVLAVSSMVALTAACSSGGASTNVAQYAHPNDPTTWLANADKEWIKDVESATDGDVKVNIHWSGSLAAAPEAADAMASGTSQIGILYPIYTPSKFPNWAWLSEYSFQSDARPVIGDMQAYAAALEVSLNSDLLKDEYRDQGIEPLLPMFEMNAGYHLVCTEPVTSLDDAKGKTVRTPGGPWERETTALGMAPTQMAVGEMYEALQRGVLDCSVNPLRDLIAFDLIEVATDLTMDDEIGFTGFDAALGANLDWWDGLGPEGQDEIWSTLKDYSERFVAAGLGADFELREKSKEHGVTIHEMGDDMREALQKNQSQRMADAMSTAPKGSGEQHEKLLSAYSAAMDKWQRIITDELGYGDKVPATWSEIIASDLSIDDIDFEPFGDRLWDEVLKPAMPSTR</sequence>
<protein>
    <submittedName>
        <fullName evidence="3">TRAP-type C4-dicarboxylate transport system, substrate-binding protein</fullName>
    </submittedName>
</protein>